<evidence type="ECO:0000313" key="1">
    <source>
        <dbReference type="EMBL" id="MCD1119147.1"/>
    </source>
</evidence>
<dbReference type="SUPFAM" id="SSF49464">
    <property type="entry name" value="Carboxypeptidase regulatory domain-like"/>
    <property type="match status" value="1"/>
</dbReference>
<gene>
    <name evidence="1" type="ORF">LO744_20090</name>
</gene>
<proteinExistence type="predicted"/>
<accession>A0A9Q3V6H4</accession>
<organism evidence="1 2">
    <name type="scientific">Chryseobacterium turcicum</name>
    <dbReference type="NCBI Taxonomy" id="2898076"/>
    <lineage>
        <taxon>Bacteria</taxon>
        <taxon>Pseudomonadati</taxon>
        <taxon>Bacteroidota</taxon>
        <taxon>Flavobacteriia</taxon>
        <taxon>Flavobacteriales</taxon>
        <taxon>Weeksellaceae</taxon>
        <taxon>Chryseobacterium group</taxon>
        <taxon>Chryseobacterium</taxon>
    </lineage>
</organism>
<name>A0A9Q3V6H4_9FLAO</name>
<keyword evidence="2" id="KW-1185">Reference proteome</keyword>
<dbReference type="RefSeq" id="WP_034751506.1">
    <property type="nucleotide sequence ID" value="NZ_JAJNAY010000003.1"/>
</dbReference>
<dbReference type="Gene3D" id="2.60.40.1120">
    <property type="entry name" value="Carboxypeptidase-like, regulatory domain"/>
    <property type="match status" value="1"/>
</dbReference>
<dbReference type="SUPFAM" id="SSF56935">
    <property type="entry name" value="Porins"/>
    <property type="match status" value="1"/>
</dbReference>
<sequence length="883" mass="102635">MKYLCLLFIILFLKISAQTEIKGLVWSENKQAVSRANVILTDSQDNIITFVFSDKDGSFLLNTDKFGNFNLNISAMGYFSKKFPVSIIKRGESKNFKTIILETDKVKEIKEVVISRTSPIKIKKDTIEYSAKNFSNGTEQNVEDLLKKLPGITVLSDGKIKFGNKEVSRVMIENDDLFERGYQTLTQNMPSKPLDKVQVLKNYSKNKLLKNIEASESIALNLTLKEDAKGKWFGNVLLASTSYKEDMRQGKLNLMNFTKRQKIYFLLNANNLGLNEMKGVEYLTNPSSDNDVENVGTNINTLSIINLHQKNFQFDDKRTNFNNDKLVSLNYIYNFKTDWKLKFVTIFNEIENRNYINSFYKFNFNGLDFINSEDKIWKQNNRNIVGKVELSKDFKNNSNLQFYNKVSSLNENNNNIFLFNEQLNNQIGKNELFANENRLTYTKKIDSSKALVAVARYIFQNRPYDFTDENDVFSQILNNPDAQKINQIIDSKMNFGGLKLSYLKKYAEEHSLELQLGNEFRKDFLSSNLHIFNSNNEAISFDKSEFINHTDYVQNNVFAQIKYNKKVKNWSYGFTILNQMIHSDLNQNKQNGFYVSPLANIGYQNRKIGNFNLNAGRKFSTVSINDVYTNYIYQGNRNFKQSNVNFAVLQDCNLGFSYNVGEQMSQYLNFNINFFKSGDYLSNNMIVNPNYTFNQTILVKNNSNLSASLELRKYLKPIRSRLSILSSYMQSGYENSVNNQPLIKTKFINWKAAFEMKSGWTKFINYECGYEWAFNTISSKVNSNKYIDQKGFLNLYFTINSQFRIESLVEYYKFGNTAQKTTQFWDIKANYTLKKYNMSIFIQGNNLLNSNSIQRYSINNISESLYTQRLLPRHIVLGINKNF</sequence>
<keyword evidence="1" id="KW-0645">Protease</keyword>
<dbReference type="InterPro" id="IPR008969">
    <property type="entry name" value="CarboxyPept-like_regulatory"/>
</dbReference>
<dbReference type="Proteomes" id="UP001108025">
    <property type="component" value="Unassembled WGS sequence"/>
</dbReference>
<reference evidence="1" key="1">
    <citation type="submission" date="2021-11" db="EMBL/GenBank/DDBJ databases">
        <title>Description of novel Chryseobacterium species.</title>
        <authorList>
            <person name="Saticioglu I.B."/>
            <person name="Ay H."/>
            <person name="Altun S."/>
            <person name="Duman M."/>
        </authorList>
    </citation>
    <scope>NUCLEOTIDE SEQUENCE</scope>
    <source>
        <strain evidence="1">C-17</strain>
    </source>
</reference>
<dbReference type="AlphaFoldDB" id="A0A9Q3V6H4"/>
<keyword evidence="1" id="KW-0121">Carboxypeptidase</keyword>
<keyword evidence="1" id="KW-0378">Hydrolase</keyword>
<dbReference type="Pfam" id="PF13715">
    <property type="entry name" value="CarbopepD_reg_2"/>
    <property type="match status" value="1"/>
</dbReference>
<comment type="caution">
    <text evidence="1">The sequence shown here is derived from an EMBL/GenBank/DDBJ whole genome shotgun (WGS) entry which is preliminary data.</text>
</comment>
<protein>
    <submittedName>
        <fullName evidence="1">Carboxypeptidase-like regulatory domain-containing protein</fullName>
    </submittedName>
</protein>
<evidence type="ECO:0000313" key="2">
    <source>
        <dbReference type="Proteomes" id="UP001108025"/>
    </source>
</evidence>
<dbReference type="EMBL" id="JAJNAY010000003">
    <property type="protein sequence ID" value="MCD1119147.1"/>
    <property type="molecule type" value="Genomic_DNA"/>
</dbReference>
<dbReference type="GO" id="GO:0004180">
    <property type="term" value="F:carboxypeptidase activity"/>
    <property type="evidence" value="ECO:0007669"/>
    <property type="project" value="UniProtKB-KW"/>
</dbReference>